<dbReference type="EMBL" id="GL891305">
    <property type="protein sequence ID" value="EGO57021.1"/>
    <property type="molecule type" value="Genomic_DNA"/>
</dbReference>
<dbReference type="KEGG" id="nte:NEUTE1DRAFT139075"/>
<dbReference type="GeneID" id="20826079"/>
<evidence type="ECO:0000313" key="4">
    <source>
        <dbReference type="Proteomes" id="UP000008065"/>
    </source>
</evidence>
<dbReference type="AlphaFoldDB" id="F8MNV6"/>
<gene>
    <name evidence="3" type="ORF">NEUTE1DRAFT_139075</name>
</gene>
<dbReference type="VEuPathDB" id="FungiDB:NEUTE1DRAFT_139075"/>
<evidence type="ECO:0000256" key="1">
    <source>
        <dbReference type="SAM" id="MobiDB-lite"/>
    </source>
</evidence>
<feature type="region of interest" description="Disordered" evidence="1">
    <location>
        <begin position="42"/>
        <end position="64"/>
    </location>
</feature>
<dbReference type="HOGENOM" id="CLU_1503853_0_0_1"/>
<sequence>MHLSTLLTSLVTLGLPLVTLTSAAALDTTTSVSTSRISSTYSAPVSTSTSKSTTTSAPDSTSPQTIEEYIKDKLAEQSATNNNSTTTNDITSIKHVQGMTIEVPTCCRNGCRTCSSKICGKGANGCKEWPYYSCCATIIIWDIGRDVMLDAFTTAGQTVEFEYD</sequence>
<keyword evidence="2" id="KW-0732">Signal</keyword>
<name>F8MNV6_NEUT8</name>
<dbReference type="RefSeq" id="XP_009852554.1">
    <property type="nucleotide sequence ID" value="XM_009854252.1"/>
</dbReference>
<feature type="chain" id="PRO_5003380496" evidence="2">
    <location>
        <begin position="26"/>
        <end position="164"/>
    </location>
</feature>
<keyword evidence="4" id="KW-1185">Reference proteome</keyword>
<dbReference type="Proteomes" id="UP000008065">
    <property type="component" value="Unassembled WGS sequence"/>
</dbReference>
<feature type="signal peptide" evidence="2">
    <location>
        <begin position="1"/>
        <end position="25"/>
    </location>
</feature>
<dbReference type="OrthoDB" id="10444188at2759"/>
<accession>F8MNV6</accession>
<reference evidence="4" key="1">
    <citation type="journal article" date="2011" name="Genetics">
        <title>Massive changes in genome architecture accompany the transition to self-fertility in the filamentous fungus Neurospora tetrasperma.</title>
        <authorList>
            <person name="Ellison C.E."/>
            <person name="Stajich J.E."/>
            <person name="Jacobson D.J."/>
            <person name="Natvig D.O."/>
            <person name="Lapidus A."/>
            <person name="Foster B."/>
            <person name="Aerts A."/>
            <person name="Riley R."/>
            <person name="Lindquist E.A."/>
            <person name="Grigoriev I.V."/>
            <person name="Taylor J.W."/>
        </authorList>
    </citation>
    <scope>NUCLEOTIDE SEQUENCE [LARGE SCALE GENOMIC DNA]</scope>
    <source>
        <strain evidence="4">FGSC 2508 / P0657</strain>
    </source>
</reference>
<evidence type="ECO:0000313" key="3">
    <source>
        <dbReference type="EMBL" id="EGO57021.1"/>
    </source>
</evidence>
<organism evidence="3 4">
    <name type="scientific">Neurospora tetrasperma (strain FGSC 2508 / ATCC MYA-4615 / P0657)</name>
    <dbReference type="NCBI Taxonomy" id="510951"/>
    <lineage>
        <taxon>Eukaryota</taxon>
        <taxon>Fungi</taxon>
        <taxon>Dikarya</taxon>
        <taxon>Ascomycota</taxon>
        <taxon>Pezizomycotina</taxon>
        <taxon>Sordariomycetes</taxon>
        <taxon>Sordariomycetidae</taxon>
        <taxon>Sordariales</taxon>
        <taxon>Sordariaceae</taxon>
        <taxon>Neurospora</taxon>
    </lineage>
</organism>
<evidence type="ECO:0000256" key="2">
    <source>
        <dbReference type="SAM" id="SignalP"/>
    </source>
</evidence>
<proteinExistence type="predicted"/>
<protein>
    <submittedName>
        <fullName evidence="3">Uncharacterized protein</fullName>
    </submittedName>
</protein>